<organism evidence="3 4">
    <name type="scientific">Paenibacillus arenosi</name>
    <dbReference type="NCBI Taxonomy" id="2774142"/>
    <lineage>
        <taxon>Bacteria</taxon>
        <taxon>Bacillati</taxon>
        <taxon>Bacillota</taxon>
        <taxon>Bacilli</taxon>
        <taxon>Bacillales</taxon>
        <taxon>Paenibacillaceae</taxon>
        <taxon>Paenibacillus</taxon>
    </lineage>
</organism>
<dbReference type="EMBL" id="JACYTN010000053">
    <property type="protein sequence ID" value="MBD8501257.1"/>
    <property type="molecule type" value="Genomic_DNA"/>
</dbReference>
<reference evidence="3 4" key="1">
    <citation type="submission" date="2020-09" db="EMBL/GenBank/DDBJ databases">
        <title>Paenibacillus sp. CAU 1523 isolated from sand of Haeundae Beach.</title>
        <authorList>
            <person name="Kim W."/>
        </authorList>
    </citation>
    <scope>NUCLEOTIDE SEQUENCE [LARGE SCALE GENOMIC DNA]</scope>
    <source>
        <strain evidence="3 4">CAU 1523</strain>
    </source>
</reference>
<comment type="caution">
    <text evidence="3">The sequence shown here is derived from an EMBL/GenBank/DDBJ whole genome shotgun (WGS) entry which is preliminary data.</text>
</comment>
<dbReference type="PROSITE" id="PS51257">
    <property type="entry name" value="PROKAR_LIPOPROTEIN"/>
    <property type="match status" value="1"/>
</dbReference>
<dbReference type="RefSeq" id="WP_192027460.1">
    <property type="nucleotide sequence ID" value="NZ_JACYTN010000053.1"/>
</dbReference>
<proteinExistence type="predicted"/>
<dbReference type="Proteomes" id="UP000634529">
    <property type="component" value="Unassembled WGS sequence"/>
</dbReference>
<evidence type="ECO:0000313" key="4">
    <source>
        <dbReference type="Proteomes" id="UP000634529"/>
    </source>
</evidence>
<keyword evidence="2" id="KW-0732">Signal</keyword>
<keyword evidence="4" id="KW-1185">Reference proteome</keyword>
<evidence type="ECO:0000256" key="1">
    <source>
        <dbReference type="SAM" id="MobiDB-lite"/>
    </source>
</evidence>
<name>A0ABR9B4E5_9BACL</name>
<protein>
    <recommendedName>
        <fullName evidence="5">Lipoprotein</fullName>
    </recommendedName>
</protein>
<sequence>MKKIVITLLLFAMVSISMTACGKEEHTANYKEGHSVNYDNALLATHYNALEELAYDAGLIIEAELTGKTKEIPFRSTRYKLTEVKVKKVIKGDVALNSNVVQLLEIASLSMDPHKNNILFLDKYEGPVTNDAHVVVGLYQGRFKINDDNLVVYDADKSNGVKHFQAAVEGLDTRTFEQQIQEAIKNARPPKSNLPQLSEAEQKLAEEESHKIFLEDRKRIEEEEKRIAEEKKLKEGANK</sequence>
<evidence type="ECO:0000313" key="3">
    <source>
        <dbReference type="EMBL" id="MBD8501257.1"/>
    </source>
</evidence>
<feature type="signal peptide" evidence="2">
    <location>
        <begin position="1"/>
        <end position="22"/>
    </location>
</feature>
<accession>A0ABR9B4E5</accession>
<feature type="chain" id="PRO_5047288800" description="Lipoprotein" evidence="2">
    <location>
        <begin position="23"/>
        <end position="239"/>
    </location>
</feature>
<feature type="region of interest" description="Disordered" evidence="1">
    <location>
        <begin position="188"/>
        <end position="208"/>
    </location>
</feature>
<evidence type="ECO:0000256" key="2">
    <source>
        <dbReference type="SAM" id="SignalP"/>
    </source>
</evidence>
<gene>
    <name evidence="3" type="ORF">IFO66_23595</name>
</gene>
<evidence type="ECO:0008006" key="5">
    <source>
        <dbReference type="Google" id="ProtNLM"/>
    </source>
</evidence>